<evidence type="ECO:0000313" key="3">
    <source>
        <dbReference type="EMBL" id="BDE06612.1"/>
    </source>
</evidence>
<gene>
    <name evidence="3" type="ORF">WPS_18880</name>
</gene>
<dbReference type="PANTHER" id="PTHR11699">
    <property type="entry name" value="ALDEHYDE DEHYDROGENASE-RELATED"/>
    <property type="match status" value="1"/>
</dbReference>
<evidence type="ECO:0000256" key="1">
    <source>
        <dbReference type="ARBA" id="ARBA00023002"/>
    </source>
</evidence>
<dbReference type="Proteomes" id="UP001317532">
    <property type="component" value="Chromosome"/>
</dbReference>
<keyword evidence="4" id="KW-1185">Reference proteome</keyword>
<name>A0AAN2CAF8_UNVUL</name>
<dbReference type="RefSeq" id="WP_317994264.1">
    <property type="nucleotide sequence ID" value="NZ_AP025523.1"/>
</dbReference>
<protein>
    <submittedName>
        <fullName evidence="3">Aldehyde dehydrogenase</fullName>
    </submittedName>
</protein>
<dbReference type="AlphaFoldDB" id="A0AAN2CAF8"/>
<dbReference type="SUPFAM" id="SSF53720">
    <property type="entry name" value="ALDH-like"/>
    <property type="match status" value="1"/>
</dbReference>
<dbReference type="InterPro" id="IPR015590">
    <property type="entry name" value="Aldehyde_DH_dom"/>
</dbReference>
<dbReference type="Pfam" id="PF00171">
    <property type="entry name" value="Aldedh"/>
    <property type="match status" value="1"/>
</dbReference>
<dbReference type="InterPro" id="IPR016162">
    <property type="entry name" value="Ald_DH_N"/>
</dbReference>
<evidence type="ECO:0000259" key="2">
    <source>
        <dbReference type="Pfam" id="PF00171"/>
    </source>
</evidence>
<dbReference type="KEGG" id="vab:WPS_18880"/>
<sequence>METPDRVGIRKMYKLYVNGAFTRSESARSDQIGGENVARASRKDVRDAVVAARAGHEKWAASAPANRGLVLYRLAEMMEARAAELAAQLVTGGTADAAGARREVAAAIDRVVWYAGWCDKYLALASTRNPVAGPHFNFSTPEPTGIVAVVAPDAPALLGLATAVVPALVSGNAVVAVASETDPRTAVVFAECVATSDLPAGVCNLLTGRREELAPVLAGHMDVNALVAFGLDDAAAKRLGELGAENVKRTRCEPAAEPAAWFDAQYDDLERVLAFTELKTIWHPARI</sequence>
<evidence type="ECO:0000313" key="4">
    <source>
        <dbReference type="Proteomes" id="UP001317532"/>
    </source>
</evidence>
<proteinExistence type="predicted"/>
<dbReference type="GO" id="GO:0016491">
    <property type="term" value="F:oxidoreductase activity"/>
    <property type="evidence" value="ECO:0007669"/>
    <property type="project" value="UniProtKB-KW"/>
</dbReference>
<dbReference type="EMBL" id="AP025523">
    <property type="protein sequence ID" value="BDE06612.1"/>
    <property type="molecule type" value="Genomic_DNA"/>
</dbReference>
<accession>A0AAN2CAF8</accession>
<reference evidence="3 4" key="1">
    <citation type="journal article" date="2022" name="ISME Commun">
        <title>Vulcanimicrobium alpinus gen. nov. sp. nov., the first cultivated representative of the candidate phylum 'Eremiobacterota', is a metabolically versatile aerobic anoxygenic phototroph.</title>
        <authorList>
            <person name="Yabe S."/>
            <person name="Muto K."/>
            <person name="Abe K."/>
            <person name="Yokota A."/>
            <person name="Staudigel H."/>
            <person name="Tebo B.M."/>
        </authorList>
    </citation>
    <scope>NUCLEOTIDE SEQUENCE [LARGE SCALE GENOMIC DNA]</scope>
    <source>
        <strain evidence="3 4">WC8-2</strain>
    </source>
</reference>
<organism evidence="3 4">
    <name type="scientific">Vulcanimicrobium alpinum</name>
    <dbReference type="NCBI Taxonomy" id="3016050"/>
    <lineage>
        <taxon>Bacteria</taxon>
        <taxon>Bacillati</taxon>
        <taxon>Vulcanimicrobiota</taxon>
        <taxon>Vulcanimicrobiia</taxon>
        <taxon>Vulcanimicrobiales</taxon>
        <taxon>Vulcanimicrobiaceae</taxon>
        <taxon>Vulcanimicrobium</taxon>
    </lineage>
</organism>
<keyword evidence="1" id="KW-0560">Oxidoreductase</keyword>
<feature type="domain" description="Aldehyde dehydrogenase" evidence="2">
    <location>
        <begin position="36"/>
        <end position="266"/>
    </location>
</feature>
<dbReference type="InterPro" id="IPR016161">
    <property type="entry name" value="Ald_DH/histidinol_DH"/>
</dbReference>
<dbReference type="Gene3D" id="3.40.605.10">
    <property type="entry name" value="Aldehyde Dehydrogenase, Chain A, domain 1"/>
    <property type="match status" value="1"/>
</dbReference>